<accession>A0A0F9Q8N5</accession>
<protein>
    <submittedName>
        <fullName evidence="2">Uncharacterized protein</fullName>
    </submittedName>
</protein>
<sequence length="62" mass="6626">MVSWWDATAIDGESGVSEFEIYREDSPSIRFVVHGESARADGSDATESDTGGDDAQDQESVG</sequence>
<dbReference type="EMBL" id="LAZR01001712">
    <property type="protein sequence ID" value="KKN40315.1"/>
    <property type="molecule type" value="Genomic_DNA"/>
</dbReference>
<dbReference type="AlphaFoldDB" id="A0A0F9Q8N5"/>
<evidence type="ECO:0000313" key="2">
    <source>
        <dbReference type="EMBL" id="KKN40315.1"/>
    </source>
</evidence>
<gene>
    <name evidence="2" type="ORF">LCGC14_0734720</name>
</gene>
<name>A0A0F9Q8N5_9ZZZZ</name>
<proteinExistence type="predicted"/>
<reference evidence="2" key="1">
    <citation type="journal article" date="2015" name="Nature">
        <title>Complex archaea that bridge the gap between prokaryotes and eukaryotes.</title>
        <authorList>
            <person name="Spang A."/>
            <person name="Saw J.H."/>
            <person name="Jorgensen S.L."/>
            <person name="Zaremba-Niedzwiedzka K."/>
            <person name="Martijn J."/>
            <person name="Lind A.E."/>
            <person name="van Eijk R."/>
            <person name="Schleper C."/>
            <person name="Guy L."/>
            <person name="Ettema T.J."/>
        </authorList>
    </citation>
    <scope>NUCLEOTIDE SEQUENCE</scope>
</reference>
<feature type="region of interest" description="Disordered" evidence="1">
    <location>
        <begin position="35"/>
        <end position="62"/>
    </location>
</feature>
<feature type="compositionally biased region" description="Acidic residues" evidence="1">
    <location>
        <begin position="44"/>
        <end position="62"/>
    </location>
</feature>
<organism evidence="2">
    <name type="scientific">marine sediment metagenome</name>
    <dbReference type="NCBI Taxonomy" id="412755"/>
    <lineage>
        <taxon>unclassified sequences</taxon>
        <taxon>metagenomes</taxon>
        <taxon>ecological metagenomes</taxon>
    </lineage>
</organism>
<evidence type="ECO:0000256" key="1">
    <source>
        <dbReference type="SAM" id="MobiDB-lite"/>
    </source>
</evidence>
<comment type="caution">
    <text evidence="2">The sequence shown here is derived from an EMBL/GenBank/DDBJ whole genome shotgun (WGS) entry which is preliminary data.</text>
</comment>